<dbReference type="InterPro" id="IPR001242">
    <property type="entry name" value="Condensation_dom"/>
</dbReference>
<name>A0A2V1CYZ4_9PLEO</name>
<dbReference type="PANTHER" id="PTHR45398:SF1">
    <property type="entry name" value="ENZYME, PUTATIVE (JCVI)-RELATED"/>
    <property type="match status" value="1"/>
</dbReference>
<dbReference type="InterPro" id="IPR023213">
    <property type="entry name" value="CAT-like_dom_sf"/>
</dbReference>
<evidence type="ECO:0000259" key="2">
    <source>
        <dbReference type="Pfam" id="PF00668"/>
    </source>
</evidence>
<gene>
    <name evidence="3" type="ORF">DM02DRAFT_678340</name>
</gene>
<sequence>MFRARYSPAGQQTGGLQHHLSICQLGNERVYLCLDINHAILDAHSRDIILRDLQTAYGADLDPHGAPFRNVVSYLRQQPQEEARRYWAKHLDGIEPCHFPLLVEGAAAHTRYETAEVSGLDAAVILEFCRKWEITPATVIQTAWALVLGRYTGSTSPCFGIFNSGRDLPIKDVNDIFGPLITMLSCRVQLHQQTSALDCLRTVQNDYLNSLPHQTFPVSTVQEVLGLGTSPLFNTVLNLHRVGTFRTEVSSDVSLHLHDGLDPMEYDVVIRAAFSKTVFQVGIHFQTRCMNVMQARRLTQLFSKTLHALTNNPNSRIRNLDLVPDREQH</sequence>
<proteinExistence type="inferred from homology"/>
<dbReference type="Pfam" id="PF00668">
    <property type="entry name" value="Condensation"/>
    <property type="match status" value="1"/>
</dbReference>
<dbReference type="Proteomes" id="UP000244855">
    <property type="component" value="Unassembled WGS sequence"/>
</dbReference>
<evidence type="ECO:0000313" key="4">
    <source>
        <dbReference type="Proteomes" id="UP000244855"/>
    </source>
</evidence>
<dbReference type="OrthoDB" id="416786at2759"/>
<keyword evidence="3" id="KW-0808">Transferase</keyword>
<evidence type="ECO:0000313" key="3">
    <source>
        <dbReference type="EMBL" id="PVH90915.1"/>
    </source>
</evidence>
<protein>
    <submittedName>
        <fullName evidence="3">CoA-dependent acyltransferase</fullName>
    </submittedName>
</protein>
<dbReference type="EMBL" id="KZ806039">
    <property type="protein sequence ID" value="PVH90915.1"/>
    <property type="molecule type" value="Genomic_DNA"/>
</dbReference>
<dbReference type="Gene3D" id="3.30.559.10">
    <property type="entry name" value="Chloramphenicol acetyltransferase-like domain"/>
    <property type="match status" value="1"/>
</dbReference>
<dbReference type="PANTHER" id="PTHR45398">
    <property type="match status" value="1"/>
</dbReference>
<comment type="similarity">
    <text evidence="1">Belongs to the NRP synthetase family.</text>
</comment>
<reference evidence="3 4" key="1">
    <citation type="journal article" date="2018" name="Sci. Rep.">
        <title>Comparative genomics provides insights into the lifestyle and reveals functional heterogeneity of dark septate endophytic fungi.</title>
        <authorList>
            <person name="Knapp D.G."/>
            <person name="Nemeth J.B."/>
            <person name="Barry K."/>
            <person name="Hainaut M."/>
            <person name="Henrissat B."/>
            <person name="Johnson J."/>
            <person name="Kuo A."/>
            <person name="Lim J.H.P."/>
            <person name="Lipzen A."/>
            <person name="Nolan M."/>
            <person name="Ohm R.A."/>
            <person name="Tamas L."/>
            <person name="Grigoriev I.V."/>
            <person name="Spatafora J.W."/>
            <person name="Nagy L.G."/>
            <person name="Kovacs G.M."/>
        </authorList>
    </citation>
    <scope>NUCLEOTIDE SEQUENCE [LARGE SCALE GENOMIC DNA]</scope>
    <source>
        <strain evidence="3 4">DSE2036</strain>
    </source>
</reference>
<dbReference type="SUPFAM" id="SSF52777">
    <property type="entry name" value="CoA-dependent acyltransferases"/>
    <property type="match status" value="2"/>
</dbReference>
<accession>A0A2V1CYZ4</accession>
<feature type="domain" description="Condensation" evidence="2">
    <location>
        <begin position="20"/>
        <end position="328"/>
    </location>
</feature>
<dbReference type="STRING" id="97972.A0A2V1CYZ4"/>
<keyword evidence="3" id="KW-0012">Acyltransferase</keyword>
<dbReference type="GO" id="GO:0016746">
    <property type="term" value="F:acyltransferase activity"/>
    <property type="evidence" value="ECO:0007669"/>
    <property type="project" value="UniProtKB-KW"/>
</dbReference>
<dbReference type="Gene3D" id="3.30.559.30">
    <property type="entry name" value="Nonribosomal peptide synthetase, condensation domain"/>
    <property type="match status" value="1"/>
</dbReference>
<evidence type="ECO:0000256" key="1">
    <source>
        <dbReference type="ARBA" id="ARBA00029454"/>
    </source>
</evidence>
<dbReference type="AlphaFoldDB" id="A0A2V1CYZ4"/>
<organism evidence="3 4">
    <name type="scientific">Periconia macrospinosa</name>
    <dbReference type="NCBI Taxonomy" id="97972"/>
    <lineage>
        <taxon>Eukaryota</taxon>
        <taxon>Fungi</taxon>
        <taxon>Dikarya</taxon>
        <taxon>Ascomycota</taxon>
        <taxon>Pezizomycotina</taxon>
        <taxon>Dothideomycetes</taxon>
        <taxon>Pleosporomycetidae</taxon>
        <taxon>Pleosporales</taxon>
        <taxon>Massarineae</taxon>
        <taxon>Periconiaceae</taxon>
        <taxon>Periconia</taxon>
    </lineage>
</organism>
<keyword evidence="4" id="KW-1185">Reference proteome</keyword>